<dbReference type="EMBL" id="FOEF01000009">
    <property type="protein sequence ID" value="SEP43787.1"/>
    <property type="molecule type" value="Genomic_DNA"/>
</dbReference>
<dbReference type="InterPro" id="IPR010982">
    <property type="entry name" value="Lambda_DNA-bd_dom_sf"/>
</dbReference>
<keyword evidence="3" id="KW-1185">Reference proteome</keyword>
<dbReference type="OrthoDB" id="3658635at2"/>
<evidence type="ECO:0000259" key="1">
    <source>
        <dbReference type="SMART" id="SM00530"/>
    </source>
</evidence>
<dbReference type="Proteomes" id="UP000198582">
    <property type="component" value="Unassembled WGS sequence"/>
</dbReference>
<dbReference type="InterPro" id="IPR001387">
    <property type="entry name" value="Cro/C1-type_HTH"/>
</dbReference>
<name>A0A1H8XVF0_9PSEU</name>
<dbReference type="CDD" id="cd00093">
    <property type="entry name" value="HTH_XRE"/>
    <property type="match status" value="1"/>
</dbReference>
<dbReference type="STRING" id="394193.SAMN04489732_109103"/>
<accession>A0A1H8XVF0</accession>
<evidence type="ECO:0000313" key="3">
    <source>
        <dbReference type="Proteomes" id="UP000198582"/>
    </source>
</evidence>
<protein>
    <submittedName>
        <fullName evidence="2">Transcriptional regulator, contains XRE-family HTH domain</fullName>
    </submittedName>
</protein>
<dbReference type="RefSeq" id="WP_091618786.1">
    <property type="nucleotide sequence ID" value="NZ_FOEF01000009.1"/>
</dbReference>
<proteinExistence type="predicted"/>
<reference evidence="2 3" key="1">
    <citation type="submission" date="2016-10" db="EMBL/GenBank/DDBJ databases">
        <authorList>
            <person name="de Groot N.N."/>
        </authorList>
    </citation>
    <scope>NUCLEOTIDE SEQUENCE [LARGE SCALE GENOMIC DNA]</scope>
    <source>
        <strain evidence="2 3">DSM 44993</strain>
    </source>
</reference>
<gene>
    <name evidence="2" type="ORF">SAMN04489732_109103</name>
</gene>
<dbReference type="AlphaFoldDB" id="A0A1H8XVF0"/>
<feature type="domain" description="HTH cro/C1-type" evidence="1">
    <location>
        <begin position="11"/>
        <end position="69"/>
    </location>
</feature>
<dbReference type="GO" id="GO:0003677">
    <property type="term" value="F:DNA binding"/>
    <property type="evidence" value="ECO:0007669"/>
    <property type="project" value="InterPro"/>
</dbReference>
<sequence length="356" mass="39987">MAEDSETLAERLRDLRKQAWPGVTLTQTHLARAFGVSTGLLSSWENSVVPPQVRLEAYATFFATKRSIERKPYRVLPVGDLVPEERDRRNVLLKELQQLRDGTEAAAGPSASARGGRNLWQFPPGQDIVIVCARLPETLRQKPFADPESPDYVELYTYADLDSLVELVGHIRMCNPDSEVTFRTTDERTPLKRDDNTAHLIVLGGVDWNTQTRALLNLMDLPVRQVRRDGPDGPLGGFEVSRADGDTDFFSAELDRSGHLVADVAHLYHGRNPFNPKRTVTLCNGTFGRGTYGVVRALTDKRFRVRNQEWLDERFGDAESFSIISRVTVFRGAAITPDWALTDACLHTWPQKGTEQ</sequence>
<organism evidence="2 3">
    <name type="scientific">Amycolatopsis saalfeldensis</name>
    <dbReference type="NCBI Taxonomy" id="394193"/>
    <lineage>
        <taxon>Bacteria</taxon>
        <taxon>Bacillati</taxon>
        <taxon>Actinomycetota</taxon>
        <taxon>Actinomycetes</taxon>
        <taxon>Pseudonocardiales</taxon>
        <taxon>Pseudonocardiaceae</taxon>
        <taxon>Amycolatopsis</taxon>
    </lineage>
</organism>
<evidence type="ECO:0000313" key="2">
    <source>
        <dbReference type="EMBL" id="SEP43787.1"/>
    </source>
</evidence>
<dbReference type="SUPFAM" id="SSF47413">
    <property type="entry name" value="lambda repressor-like DNA-binding domains"/>
    <property type="match status" value="1"/>
</dbReference>
<dbReference type="Gene3D" id="1.10.260.40">
    <property type="entry name" value="lambda repressor-like DNA-binding domains"/>
    <property type="match status" value="1"/>
</dbReference>
<dbReference type="SMART" id="SM00530">
    <property type="entry name" value="HTH_XRE"/>
    <property type="match status" value="1"/>
</dbReference>